<keyword evidence="1" id="KW-0802">TPR repeat</keyword>
<evidence type="ECO:0000256" key="1">
    <source>
        <dbReference type="PROSITE-ProRule" id="PRU00339"/>
    </source>
</evidence>
<evidence type="ECO:0000256" key="2">
    <source>
        <dbReference type="SAM" id="SignalP"/>
    </source>
</evidence>
<dbReference type="SMART" id="SM00028">
    <property type="entry name" value="TPR"/>
    <property type="match status" value="2"/>
</dbReference>
<sequence>MRGLSFFLLLVFLLQTPGTLWATVTEQHAQSGRGAIIEAAIEGGRLVQASEMLSEMRKRHLDSEKAELEILEAELAITRKDDQRAIKLFANHLYHPQYLCRAKEGSGIARARSGEWQAAMELLADVTIKCPDRWKAWNMMGISLAHFGKFQASRYAFDTALFRSDYSPVVLNNLGYSLLARQEYAEAAEIFEMAIVKQPENERLQNNLDIARAAIGEAPKRSTKESQSRWVERLTNSGYAALLTGNKQAGIALLSNAVIGSSSMASKAAANMRLKTGGVDKP</sequence>
<keyword evidence="2" id="KW-0732">Signal</keyword>
<reference evidence="3 4" key="1">
    <citation type="submission" date="2020-06" db="EMBL/GenBank/DDBJ databases">
        <authorList>
            <person name="Kim S.-J."/>
            <person name="Park S.-J."/>
        </authorList>
    </citation>
    <scope>NUCLEOTIDE SEQUENCE [LARGE SCALE GENOMIC DNA]</scope>
    <source>
        <strain evidence="3 4">SW-151</strain>
    </source>
</reference>
<comment type="caution">
    <text evidence="3">The sequence shown here is derived from an EMBL/GenBank/DDBJ whole genome shotgun (WGS) entry which is preliminary data.</text>
</comment>
<dbReference type="Pfam" id="PF13432">
    <property type="entry name" value="TPR_16"/>
    <property type="match status" value="1"/>
</dbReference>
<name>A0ABX2N484_9SPHN</name>
<dbReference type="InterPro" id="IPR011990">
    <property type="entry name" value="TPR-like_helical_dom_sf"/>
</dbReference>
<feature type="signal peptide" evidence="2">
    <location>
        <begin position="1"/>
        <end position="22"/>
    </location>
</feature>
<dbReference type="SUPFAM" id="SSF48452">
    <property type="entry name" value="TPR-like"/>
    <property type="match status" value="1"/>
</dbReference>
<keyword evidence="4" id="KW-1185">Reference proteome</keyword>
<accession>A0ABX2N484</accession>
<evidence type="ECO:0000313" key="4">
    <source>
        <dbReference type="Proteomes" id="UP000652427"/>
    </source>
</evidence>
<gene>
    <name evidence="3" type="ORF">HUO14_10730</name>
</gene>
<dbReference type="Gene3D" id="1.25.40.10">
    <property type="entry name" value="Tetratricopeptide repeat domain"/>
    <property type="match status" value="2"/>
</dbReference>
<feature type="chain" id="PRO_5046483575" evidence="2">
    <location>
        <begin position="23"/>
        <end position="282"/>
    </location>
</feature>
<feature type="repeat" description="TPR" evidence="1">
    <location>
        <begin position="168"/>
        <end position="201"/>
    </location>
</feature>
<proteinExistence type="predicted"/>
<organism evidence="3 4">
    <name type="scientific">Parasphingorhabdus flavimaris</name>
    <dbReference type="NCBI Taxonomy" id="266812"/>
    <lineage>
        <taxon>Bacteria</taxon>
        <taxon>Pseudomonadati</taxon>
        <taxon>Pseudomonadota</taxon>
        <taxon>Alphaproteobacteria</taxon>
        <taxon>Sphingomonadales</taxon>
        <taxon>Sphingomonadaceae</taxon>
        <taxon>Parasphingorhabdus</taxon>
    </lineage>
</organism>
<dbReference type="RefSeq" id="WP_176279837.1">
    <property type="nucleotide sequence ID" value="NZ_JABWMH010000003.1"/>
</dbReference>
<dbReference type="PROSITE" id="PS50005">
    <property type="entry name" value="TPR"/>
    <property type="match status" value="1"/>
</dbReference>
<evidence type="ECO:0000313" key="3">
    <source>
        <dbReference type="EMBL" id="NVD28376.1"/>
    </source>
</evidence>
<protein>
    <submittedName>
        <fullName evidence="3">Tetratricopeptide repeat protein</fullName>
    </submittedName>
</protein>
<dbReference type="EMBL" id="JABWMH010000003">
    <property type="protein sequence ID" value="NVD28376.1"/>
    <property type="molecule type" value="Genomic_DNA"/>
</dbReference>
<dbReference type="InterPro" id="IPR019734">
    <property type="entry name" value="TPR_rpt"/>
</dbReference>
<dbReference type="Proteomes" id="UP000652427">
    <property type="component" value="Unassembled WGS sequence"/>
</dbReference>